<keyword evidence="3 10" id="KW-0716">Sensory transduction</keyword>
<evidence type="ECO:0000256" key="6">
    <source>
        <dbReference type="ARBA" id="ARBA00022989"/>
    </source>
</evidence>
<evidence type="ECO:0000256" key="5">
    <source>
        <dbReference type="ARBA" id="ARBA00022725"/>
    </source>
</evidence>
<keyword evidence="2" id="KW-1003">Cell membrane</keyword>
<feature type="transmembrane region" description="Helical" evidence="10">
    <location>
        <begin position="287"/>
        <end position="310"/>
    </location>
</feature>
<gene>
    <name evidence="11" type="primary">Or-094</name>
    <name evidence="11" type="synonym">Nful_v1.0-Or-094</name>
    <name evidence="11" type="ORF">NFUL_NFUL000213</name>
</gene>
<evidence type="ECO:0000256" key="2">
    <source>
        <dbReference type="ARBA" id="ARBA00022475"/>
    </source>
</evidence>
<evidence type="ECO:0000313" key="12">
    <source>
        <dbReference type="Proteomes" id="UP000479987"/>
    </source>
</evidence>
<evidence type="ECO:0000256" key="1">
    <source>
        <dbReference type="ARBA" id="ARBA00004651"/>
    </source>
</evidence>
<feature type="transmembrane region" description="Helical" evidence="10">
    <location>
        <begin position="180"/>
        <end position="202"/>
    </location>
</feature>
<comment type="caution">
    <text evidence="10">Lacks conserved residue(s) required for the propagation of feature annotation.</text>
</comment>
<evidence type="ECO:0000256" key="10">
    <source>
        <dbReference type="RuleBase" id="RU351113"/>
    </source>
</evidence>
<dbReference type="GO" id="GO:0007165">
    <property type="term" value="P:signal transduction"/>
    <property type="evidence" value="ECO:0007669"/>
    <property type="project" value="UniProtKB-KW"/>
</dbReference>
<protein>
    <recommendedName>
        <fullName evidence="10">Odorant receptor</fullName>
    </recommendedName>
</protein>
<keyword evidence="7 10" id="KW-0472">Membrane</keyword>
<dbReference type="InterPro" id="IPR004117">
    <property type="entry name" value="7tm6_olfct_rcpt"/>
</dbReference>
<comment type="similarity">
    <text evidence="10">Belongs to the insect chemoreceptor superfamily. Heteromeric odorant receptor channel (TC 1.A.69) family.</text>
</comment>
<evidence type="ECO:0000313" key="11">
    <source>
        <dbReference type="EMBL" id="KAF3054409.1"/>
    </source>
</evidence>
<evidence type="ECO:0000256" key="9">
    <source>
        <dbReference type="ARBA" id="ARBA00023224"/>
    </source>
</evidence>
<dbReference type="Pfam" id="PF02949">
    <property type="entry name" value="7tm_6"/>
    <property type="match status" value="1"/>
</dbReference>
<comment type="subcellular location">
    <subcellularLocation>
        <location evidence="1 10">Cell membrane</location>
        <topology evidence="1 10">Multi-pass membrane protein</topology>
    </subcellularLocation>
</comment>
<dbReference type="EMBL" id="SGBU01000268">
    <property type="protein sequence ID" value="KAF3054409.1"/>
    <property type="molecule type" value="Genomic_DNA"/>
</dbReference>
<evidence type="ECO:0000256" key="8">
    <source>
        <dbReference type="ARBA" id="ARBA00023170"/>
    </source>
</evidence>
<evidence type="ECO:0000256" key="3">
    <source>
        <dbReference type="ARBA" id="ARBA00022606"/>
    </source>
</evidence>
<name>A0A6G1LRI8_9HYME</name>
<keyword evidence="5 10" id="KW-0552">Olfaction</keyword>
<dbReference type="GO" id="GO:0005549">
    <property type="term" value="F:odorant binding"/>
    <property type="evidence" value="ECO:0007669"/>
    <property type="project" value="InterPro"/>
</dbReference>
<feature type="transmembrane region" description="Helical" evidence="10">
    <location>
        <begin position="32"/>
        <end position="51"/>
    </location>
</feature>
<proteinExistence type="inferred from homology"/>
<dbReference type="GO" id="GO:0005886">
    <property type="term" value="C:plasma membrane"/>
    <property type="evidence" value="ECO:0007669"/>
    <property type="project" value="UniProtKB-SubCell"/>
</dbReference>
<comment type="caution">
    <text evidence="11">The sequence shown here is derived from an EMBL/GenBank/DDBJ whole genome shotgun (WGS) entry which is preliminary data.</text>
</comment>
<sequence>MTRKSTVSQMIMFSLPLCGIWPGKSIVLIIRMFWIFAAVFIEFCHYYYFFTHLSSQYFFNLVDCFCTSLAHGKVIIKLILFWINQQKLMEIMALIADDWKDCANSDIGVHVTMEKAKISDRISKIIILLNSLSVISYCSEIILADADVTKTAELPYINNMKFPFNINTQNMYRFVLIAEFLHMFMSNWTSGLVNAMILILVFHVGGQIEILQSWLSKLTISEIGNKEESIVTAINKIIRKHQKIIKFSENIEALYTYISLILFAANTLSICMLGFIIITAIDSPDAVNLIIKCLLFFTTTNLEAFIYCYAGEYLSNKSKAIGLATYNSPWYTLRPKDSRVLLFIILRSQKQLTLTAGTIIELSFVSFTSIMNASGSYLSMLLAMQ</sequence>
<keyword evidence="4 10" id="KW-0812">Transmembrane</keyword>
<dbReference type="PANTHER" id="PTHR21137:SF35">
    <property type="entry name" value="ODORANT RECEPTOR 19A-RELATED"/>
    <property type="match status" value="1"/>
</dbReference>
<dbReference type="Proteomes" id="UP000479987">
    <property type="component" value="Unassembled WGS sequence"/>
</dbReference>
<organism evidence="11 12">
    <name type="scientific">Nylanderia fulva</name>
    <dbReference type="NCBI Taxonomy" id="613905"/>
    <lineage>
        <taxon>Eukaryota</taxon>
        <taxon>Metazoa</taxon>
        <taxon>Ecdysozoa</taxon>
        <taxon>Arthropoda</taxon>
        <taxon>Hexapoda</taxon>
        <taxon>Insecta</taxon>
        <taxon>Pterygota</taxon>
        <taxon>Neoptera</taxon>
        <taxon>Endopterygota</taxon>
        <taxon>Hymenoptera</taxon>
        <taxon>Apocrita</taxon>
        <taxon>Aculeata</taxon>
        <taxon>Formicoidea</taxon>
        <taxon>Formicidae</taxon>
        <taxon>Formicinae</taxon>
        <taxon>Nylanderia</taxon>
    </lineage>
</organism>
<keyword evidence="12" id="KW-1185">Reference proteome</keyword>
<feature type="transmembrane region" description="Helical" evidence="10">
    <location>
        <begin position="254"/>
        <end position="281"/>
    </location>
</feature>
<dbReference type="GO" id="GO:0004984">
    <property type="term" value="F:olfactory receptor activity"/>
    <property type="evidence" value="ECO:0007669"/>
    <property type="project" value="InterPro"/>
</dbReference>
<dbReference type="AlphaFoldDB" id="A0A6G1LRI8"/>
<evidence type="ECO:0000256" key="4">
    <source>
        <dbReference type="ARBA" id="ARBA00022692"/>
    </source>
</evidence>
<feature type="transmembrane region" description="Helical" evidence="10">
    <location>
        <begin position="57"/>
        <end position="83"/>
    </location>
</feature>
<evidence type="ECO:0000256" key="7">
    <source>
        <dbReference type="ARBA" id="ARBA00023136"/>
    </source>
</evidence>
<reference evidence="11 12" key="1">
    <citation type="submission" date="2019-08" db="EMBL/GenBank/DDBJ databases">
        <title>High quality draft denovo assembly of Nylanderia fulva.</title>
        <authorList>
            <person name="Vargo E.L."/>
            <person name="Tarone A.M."/>
            <person name="Konganti K.R."/>
        </authorList>
    </citation>
    <scope>NUCLEOTIDE SEQUENCE [LARGE SCALE GENOMIC DNA]</scope>
    <source>
        <strain evidence="11">TAMU-Nful-2015</strain>
        <tissue evidence="11">Whole body</tissue>
    </source>
</reference>
<keyword evidence="9 10" id="KW-0807">Transducer</keyword>
<keyword evidence="8 10" id="KW-0675">Receptor</keyword>
<feature type="transmembrane region" description="Helical" evidence="10">
    <location>
        <begin position="125"/>
        <end position="144"/>
    </location>
</feature>
<dbReference type="PANTHER" id="PTHR21137">
    <property type="entry name" value="ODORANT RECEPTOR"/>
    <property type="match status" value="1"/>
</dbReference>
<accession>A0A6G1LRI8</accession>
<keyword evidence="6 10" id="KW-1133">Transmembrane helix</keyword>